<keyword evidence="1" id="KW-0812">Transmembrane</keyword>
<keyword evidence="1" id="KW-1133">Transmembrane helix</keyword>
<protein>
    <recommendedName>
        <fullName evidence="2">Transcriptional repressor PaaX-like central Cas2-like domain-containing protein</fullName>
    </recommendedName>
</protein>
<dbReference type="InterPro" id="IPR048846">
    <property type="entry name" value="PaaX-like_central"/>
</dbReference>
<gene>
    <name evidence="3" type="ORF">A2Z10_02565</name>
</gene>
<dbReference type="Pfam" id="PF20803">
    <property type="entry name" value="PaaX_M"/>
    <property type="match status" value="1"/>
</dbReference>
<evidence type="ECO:0000259" key="2">
    <source>
        <dbReference type="Pfam" id="PF20803"/>
    </source>
</evidence>
<name>A0A1F5B0A9_9BACT</name>
<proteinExistence type="predicted"/>
<dbReference type="Gene3D" id="3.30.70.2650">
    <property type="match status" value="1"/>
</dbReference>
<dbReference type="EMBL" id="MEYI01000015">
    <property type="protein sequence ID" value="OGD24071.1"/>
    <property type="molecule type" value="Genomic_DNA"/>
</dbReference>
<reference evidence="3 4" key="1">
    <citation type="journal article" date="2016" name="Nat. Commun.">
        <title>Thousands of microbial genomes shed light on interconnected biogeochemical processes in an aquifer system.</title>
        <authorList>
            <person name="Anantharaman K."/>
            <person name="Brown C.T."/>
            <person name="Hug L.A."/>
            <person name="Sharon I."/>
            <person name="Castelle C.J."/>
            <person name="Probst A.J."/>
            <person name="Thomas B.C."/>
            <person name="Singh A."/>
            <person name="Wilkins M.J."/>
            <person name="Karaoz U."/>
            <person name="Brodie E.L."/>
            <person name="Williams K.H."/>
            <person name="Hubbard S.S."/>
            <person name="Banfield J.F."/>
        </authorList>
    </citation>
    <scope>NUCLEOTIDE SEQUENCE [LARGE SCALE GENOMIC DNA]</scope>
</reference>
<evidence type="ECO:0000313" key="4">
    <source>
        <dbReference type="Proteomes" id="UP000176639"/>
    </source>
</evidence>
<dbReference type="SUPFAM" id="SSF143430">
    <property type="entry name" value="TTP0101/SSO1404-like"/>
    <property type="match status" value="1"/>
</dbReference>
<sequence length="184" mass="22057">MRYDKVYTKNILRYVALGGGIVLLSVAAPMLPYQLMKAYVRQKKFEKRRFKENVKRLHDRGLIEMNPHHDGQMSIRLLPKGEKMLERYKLEEIDIARPKKWDGVWRFILFDVPENKKHARRELSAKLRELGFYRLQKSVFLHPFPCEKEIEALGVIFGVQKYIITMHVSHFSEEEKIKRHFKLF</sequence>
<dbReference type="AlphaFoldDB" id="A0A1F5B0A9"/>
<evidence type="ECO:0000313" key="3">
    <source>
        <dbReference type="EMBL" id="OGD24071.1"/>
    </source>
</evidence>
<dbReference type="PANTHER" id="PTHR30319:SF1">
    <property type="entry name" value="TRANSCRIPTIONAL REPRESSOR PAAX"/>
    <property type="match status" value="1"/>
</dbReference>
<evidence type="ECO:0000256" key="1">
    <source>
        <dbReference type="SAM" id="Phobius"/>
    </source>
</evidence>
<feature type="domain" description="Transcriptional repressor PaaX-like central Cas2-like" evidence="2">
    <location>
        <begin position="99"/>
        <end position="175"/>
    </location>
</feature>
<accession>A0A1F5B0A9</accession>
<comment type="caution">
    <text evidence="3">The sequence shown here is derived from an EMBL/GenBank/DDBJ whole genome shotgun (WGS) entry which is preliminary data.</text>
</comment>
<organism evidence="3 4">
    <name type="scientific">Candidatus Azambacteria bacterium RBG_16_47_10</name>
    <dbReference type="NCBI Taxonomy" id="1797292"/>
    <lineage>
        <taxon>Bacteria</taxon>
        <taxon>Candidatus Azamiibacteriota</taxon>
    </lineage>
</organism>
<feature type="transmembrane region" description="Helical" evidence="1">
    <location>
        <begin position="12"/>
        <end position="33"/>
    </location>
</feature>
<dbReference type="PANTHER" id="PTHR30319">
    <property type="entry name" value="PHENYLACETIC ACID REGULATOR-RELATED TRANSCRIPTIONAL REPRESSOR"/>
    <property type="match status" value="1"/>
</dbReference>
<dbReference type="GO" id="GO:0006351">
    <property type="term" value="P:DNA-templated transcription"/>
    <property type="evidence" value="ECO:0007669"/>
    <property type="project" value="TreeGrafter"/>
</dbReference>
<keyword evidence="1" id="KW-0472">Membrane</keyword>
<dbReference type="Proteomes" id="UP000176639">
    <property type="component" value="Unassembled WGS sequence"/>
</dbReference>